<dbReference type="SMART" id="SM00028">
    <property type="entry name" value="TPR"/>
    <property type="match status" value="6"/>
</dbReference>
<dbReference type="Gene3D" id="1.25.40.10">
    <property type="entry name" value="Tetratricopeptide repeat domain"/>
    <property type="match status" value="3"/>
</dbReference>
<keyword evidence="2 3" id="KW-0802">TPR repeat</keyword>
<reference evidence="5 6" key="1">
    <citation type="submission" date="2018-02" db="EMBL/GenBank/DDBJ databases">
        <authorList>
            <person name="Cohen D.B."/>
            <person name="Kent A.D."/>
        </authorList>
    </citation>
    <scope>NUCLEOTIDE SEQUENCE [LARGE SCALE GENOMIC DNA]</scope>
    <source>
        <strain evidence="5 6">ULC007</strain>
    </source>
</reference>
<dbReference type="Pfam" id="PF07719">
    <property type="entry name" value="TPR_2"/>
    <property type="match status" value="2"/>
</dbReference>
<organism evidence="5 6">
    <name type="scientific">Phormidesmis priestleyi ULC007</name>
    <dbReference type="NCBI Taxonomy" id="1920490"/>
    <lineage>
        <taxon>Bacteria</taxon>
        <taxon>Bacillati</taxon>
        <taxon>Cyanobacteriota</taxon>
        <taxon>Cyanophyceae</taxon>
        <taxon>Leptolyngbyales</taxon>
        <taxon>Leptolyngbyaceae</taxon>
        <taxon>Phormidesmis</taxon>
    </lineage>
</organism>
<dbReference type="InterPro" id="IPR037215">
    <property type="entry name" value="GUN4-like_sf"/>
</dbReference>
<dbReference type="CDD" id="cd16383">
    <property type="entry name" value="GUN4"/>
    <property type="match status" value="1"/>
</dbReference>
<dbReference type="AlphaFoldDB" id="A0A2T1D0T1"/>
<feature type="repeat" description="TPR" evidence="3">
    <location>
        <begin position="225"/>
        <end position="258"/>
    </location>
</feature>
<dbReference type="RefSeq" id="WP_073075363.1">
    <property type="nucleotide sequence ID" value="NZ_MPPI01000093.1"/>
</dbReference>
<keyword evidence="1" id="KW-0677">Repeat</keyword>
<feature type="domain" description="GUN4-like" evidence="4">
    <location>
        <begin position="6"/>
        <end position="88"/>
    </location>
</feature>
<dbReference type="InterPro" id="IPR050498">
    <property type="entry name" value="Ycf3"/>
</dbReference>
<sequence length="378" mass="42717">MRKSYSIAKFPCDDLTTIDRLWMQHSNNRFGISIWRDIWLSFGCKVDNDAEHRLGKAVGWYEGGWKFGDKIDFSLSAPVGHLPSLFSAKSGVLLRILGCAEMMHSALAWRFANCSLTELEQSLDMAQPQIDVKYEQRGTTLEVYIASQEPLTPINSLEADYSKASLLLNAKRYAEALESFEALLQIYPNCVDAHRDRGLALGSLGRHEEALTAFETALQLDPTSESAYFYKESALYNLGRLGEALQSYETLLRRNPKSAFGYFRKGIVFHQLRRHEEALDSWEQSLSFDPNNAEAYRHIGAVLDNLQRHDEALLCLNEALRLDPSSALVHHSRGAILDNLGRHEEALLSLDEALRLNPNHAGAYHSRKIVLDKLGQHQ</sequence>
<feature type="repeat" description="TPR" evidence="3">
    <location>
        <begin position="293"/>
        <end position="326"/>
    </location>
</feature>
<evidence type="ECO:0000313" key="6">
    <source>
        <dbReference type="Proteomes" id="UP000238634"/>
    </source>
</evidence>
<dbReference type="PROSITE" id="PS50005">
    <property type="entry name" value="TPR"/>
    <property type="match status" value="6"/>
</dbReference>
<evidence type="ECO:0000313" key="5">
    <source>
        <dbReference type="EMBL" id="PSB14021.1"/>
    </source>
</evidence>
<dbReference type="Gene3D" id="1.10.10.1770">
    <property type="entry name" value="Gun4-like"/>
    <property type="match status" value="1"/>
</dbReference>
<feature type="repeat" description="TPR" evidence="3">
    <location>
        <begin position="157"/>
        <end position="190"/>
    </location>
</feature>
<dbReference type="Pfam" id="PF13371">
    <property type="entry name" value="TPR_9"/>
    <property type="match status" value="1"/>
</dbReference>
<keyword evidence="6" id="KW-1185">Reference proteome</keyword>
<feature type="repeat" description="TPR" evidence="3">
    <location>
        <begin position="191"/>
        <end position="224"/>
    </location>
</feature>
<dbReference type="InterPro" id="IPR013105">
    <property type="entry name" value="TPR_2"/>
</dbReference>
<dbReference type="SUPFAM" id="SSF140869">
    <property type="entry name" value="GUN4-like"/>
    <property type="match status" value="1"/>
</dbReference>
<dbReference type="InterPro" id="IPR011990">
    <property type="entry name" value="TPR-like_helical_dom_sf"/>
</dbReference>
<dbReference type="Pfam" id="PF13432">
    <property type="entry name" value="TPR_16"/>
    <property type="match status" value="1"/>
</dbReference>
<reference evidence="5 6" key="2">
    <citation type="submission" date="2018-03" db="EMBL/GenBank/DDBJ databases">
        <title>The ancient ancestry and fast evolution of plastids.</title>
        <authorList>
            <person name="Moore K.R."/>
            <person name="Magnabosco C."/>
            <person name="Momper L."/>
            <person name="Gold D.A."/>
            <person name="Bosak T."/>
            <person name="Fournier G.P."/>
        </authorList>
    </citation>
    <scope>NUCLEOTIDE SEQUENCE [LARGE SCALE GENOMIC DNA]</scope>
    <source>
        <strain evidence="5 6">ULC007</strain>
    </source>
</reference>
<feature type="repeat" description="TPR" evidence="3">
    <location>
        <begin position="327"/>
        <end position="360"/>
    </location>
</feature>
<evidence type="ECO:0000256" key="3">
    <source>
        <dbReference type="PROSITE-ProRule" id="PRU00339"/>
    </source>
</evidence>
<evidence type="ECO:0000256" key="1">
    <source>
        <dbReference type="ARBA" id="ARBA00022737"/>
    </source>
</evidence>
<evidence type="ECO:0000259" key="4">
    <source>
        <dbReference type="Pfam" id="PF05419"/>
    </source>
</evidence>
<name>A0A2T1D0T1_9CYAN</name>
<evidence type="ECO:0000256" key="2">
    <source>
        <dbReference type="ARBA" id="ARBA00022803"/>
    </source>
</evidence>
<dbReference type="Gene3D" id="1.25.40.620">
    <property type="match status" value="1"/>
</dbReference>
<dbReference type="PANTHER" id="PTHR44858">
    <property type="entry name" value="TETRATRICOPEPTIDE REPEAT PROTEIN 6"/>
    <property type="match status" value="1"/>
</dbReference>
<gene>
    <name evidence="5" type="ORF">C7B65_26810</name>
</gene>
<dbReference type="Proteomes" id="UP000238634">
    <property type="component" value="Unassembled WGS sequence"/>
</dbReference>
<dbReference type="SUPFAM" id="SSF48452">
    <property type="entry name" value="TPR-like"/>
    <property type="match status" value="1"/>
</dbReference>
<comment type="caution">
    <text evidence="5">The sequence shown here is derived from an EMBL/GenBank/DDBJ whole genome shotgun (WGS) entry which is preliminary data.</text>
</comment>
<protein>
    <submittedName>
        <fullName evidence="5">Tetratricopeptide repeat protein</fullName>
    </submittedName>
</protein>
<proteinExistence type="predicted"/>
<dbReference type="EMBL" id="PVWG01000108">
    <property type="protein sequence ID" value="PSB14021.1"/>
    <property type="molecule type" value="Genomic_DNA"/>
</dbReference>
<dbReference type="PROSITE" id="PS50293">
    <property type="entry name" value="TPR_REGION"/>
    <property type="match status" value="2"/>
</dbReference>
<feature type="repeat" description="TPR" evidence="3">
    <location>
        <begin position="259"/>
        <end position="292"/>
    </location>
</feature>
<dbReference type="OrthoDB" id="7915178at2"/>
<dbReference type="STRING" id="1920490.GCA_001895925_03876"/>
<dbReference type="PANTHER" id="PTHR44858:SF1">
    <property type="entry name" value="UDP-N-ACETYLGLUCOSAMINE--PEPTIDE N-ACETYLGLUCOSAMINYLTRANSFERASE SPINDLY-RELATED"/>
    <property type="match status" value="1"/>
</dbReference>
<dbReference type="InterPro" id="IPR008629">
    <property type="entry name" value="GUN4-like"/>
</dbReference>
<dbReference type="InterPro" id="IPR019734">
    <property type="entry name" value="TPR_rpt"/>
</dbReference>
<accession>A0A2T1D0T1</accession>
<dbReference type="Pfam" id="PF05419">
    <property type="entry name" value="GUN4"/>
    <property type="match status" value="1"/>
</dbReference>